<evidence type="ECO:0000256" key="1">
    <source>
        <dbReference type="SAM" id="MobiDB-lite"/>
    </source>
</evidence>
<feature type="region of interest" description="Disordered" evidence="1">
    <location>
        <begin position="905"/>
        <end position="925"/>
    </location>
</feature>
<dbReference type="AlphaFoldDB" id="A0A7S3ES63"/>
<organism evidence="2">
    <name type="scientific">Haptolina ericina</name>
    <dbReference type="NCBI Taxonomy" id="156174"/>
    <lineage>
        <taxon>Eukaryota</taxon>
        <taxon>Haptista</taxon>
        <taxon>Haptophyta</taxon>
        <taxon>Prymnesiophyceae</taxon>
        <taxon>Prymnesiales</taxon>
        <taxon>Prymnesiaceae</taxon>
        <taxon>Haptolina</taxon>
    </lineage>
</organism>
<dbReference type="EMBL" id="HBHX01003508">
    <property type="protein sequence ID" value="CAE0100072.1"/>
    <property type="molecule type" value="Transcribed_RNA"/>
</dbReference>
<accession>A0A7S3ES63</accession>
<gene>
    <name evidence="2" type="ORF">HERI1096_LOCUS1967</name>
</gene>
<evidence type="ECO:0000313" key="2">
    <source>
        <dbReference type="EMBL" id="CAE0100072.1"/>
    </source>
</evidence>
<protein>
    <submittedName>
        <fullName evidence="2">Uncharacterized protein</fullName>
    </submittedName>
</protein>
<sequence length="925" mass="100297">MPDATWDDKPFARNALGISNTSELWLDGEVVSKAEMTRMKKPVVPMAAAQALQKVANERGAEAFDPAFWSWQPVGGRQANMDMRPPPEMDPEKRAGNAGSKLLESNVDLVVFGHEQDGKIAGGGKPWELSNQQWLGNKKRIGEMDANNSEIDMVVFNHEVDDFSTIKELEAEMAKLKQFKGAAGKMSSELQANNVMQVKPPSSSLFTLLKNQSDVDEVVFGHDIDMDDQMDKIEDAPQFEGTAGVHSSHEGHMQTAMWYGGIKGRKATDIEKYNGLNSSTDMTFQKPQVYGNGWKAAGAFSGGAGAPNSLEQDDGTYKHAQQKHNIAPPDEMMADFAAETNAKERNARPAPLPVLSKEHFHGSIKAVVFSGPDPEGNREVLGVPTLSEGASLLEKRDVDRRTAVAQGCRSQKYTTQSEFNAAAGLASDELYFANSADLVRRVKPVTRKAGYSSVTSVDEVVFHHDLEGGDKDGASLVKDAAFAGAAGASSDAIHSAQANSRHAPRDVPQMRDQMDNIVFGREMQESDSAIRAEMAFMEMAKGAGGQASAMIGKKGFDQRLEDYGVVDAPDMPLKITIDNEPRGDLMASQMHAQPREYPPGYKGAVGAPRDHLGRIESDSNYVVGSQADGGVSKGRARHDLDSGDIAGVITGTGERAKPLVGSDLAQGAAGKLSRKTNDEAVPLLLEDADTETEKKFAARNWSGKNVKATLDGKGYIEHDQKIREPRDKGKLADSRTKVDSVKELNLLKPDENPNDLNDPTLWMDAKSEYEMYLYNKNFGQVAPYGTDPLDSWYGKPNYTTTNERIEGNVEATLAHAYHKAATYVPPESTEPGQRKSAFKLAEIKAEYEGARKQVREGNGIAKEVPFGVDAIATDYTTSAQVGQAGALAAWGGEINTSSMASRIAHKRLQRSSPQNSADRGLMVPA</sequence>
<name>A0A7S3ES63_9EUKA</name>
<proteinExistence type="predicted"/>
<reference evidence="2" key="1">
    <citation type="submission" date="2021-01" db="EMBL/GenBank/DDBJ databases">
        <authorList>
            <person name="Corre E."/>
            <person name="Pelletier E."/>
            <person name="Niang G."/>
            <person name="Scheremetjew M."/>
            <person name="Finn R."/>
            <person name="Kale V."/>
            <person name="Holt S."/>
            <person name="Cochrane G."/>
            <person name="Meng A."/>
            <person name="Brown T."/>
            <person name="Cohen L."/>
        </authorList>
    </citation>
    <scope>NUCLEOTIDE SEQUENCE</scope>
    <source>
        <strain evidence="2">CCMP281</strain>
    </source>
</reference>